<keyword evidence="5" id="KW-0813">Transport</keyword>
<gene>
    <name evidence="7" type="ORF">GCM10025876_32790</name>
</gene>
<dbReference type="InterPro" id="IPR043429">
    <property type="entry name" value="ArtM/GltK/GlnP/TcyL/YhdX-like"/>
</dbReference>
<feature type="transmembrane region" description="Helical" evidence="5">
    <location>
        <begin position="76"/>
        <end position="101"/>
    </location>
</feature>
<keyword evidence="8" id="KW-1185">Reference proteome</keyword>
<dbReference type="PANTHER" id="PTHR30614:SF21">
    <property type="entry name" value="AMINO ACID ABC TRANSPORTER PERMEASE"/>
    <property type="match status" value="1"/>
</dbReference>
<dbReference type="RefSeq" id="WP_284328936.1">
    <property type="nucleotide sequence ID" value="NZ_BSUN01000001.1"/>
</dbReference>
<protein>
    <recommendedName>
        <fullName evidence="6">ABC transmembrane type-1 domain-containing protein</fullName>
    </recommendedName>
</protein>
<name>A0ABQ6IGS4_9MICO</name>
<comment type="similarity">
    <text evidence="5">Belongs to the binding-protein-dependent transport system permease family.</text>
</comment>
<dbReference type="Gene3D" id="1.10.3720.10">
    <property type="entry name" value="MetI-like"/>
    <property type="match status" value="1"/>
</dbReference>
<feature type="transmembrane region" description="Helical" evidence="5">
    <location>
        <begin position="113"/>
        <end position="133"/>
    </location>
</feature>
<reference evidence="8" key="1">
    <citation type="journal article" date="2019" name="Int. J. Syst. Evol. Microbiol.">
        <title>The Global Catalogue of Microorganisms (GCM) 10K type strain sequencing project: providing services to taxonomists for standard genome sequencing and annotation.</title>
        <authorList>
            <consortium name="The Broad Institute Genomics Platform"/>
            <consortium name="The Broad Institute Genome Sequencing Center for Infectious Disease"/>
            <person name="Wu L."/>
            <person name="Ma J."/>
        </authorList>
    </citation>
    <scope>NUCLEOTIDE SEQUENCE [LARGE SCALE GENOMIC DNA]</scope>
    <source>
        <strain evidence="8">NBRC 112299</strain>
    </source>
</reference>
<dbReference type="Proteomes" id="UP001157125">
    <property type="component" value="Unassembled WGS sequence"/>
</dbReference>
<feature type="transmembrane region" description="Helical" evidence="5">
    <location>
        <begin position="21"/>
        <end position="43"/>
    </location>
</feature>
<dbReference type="InterPro" id="IPR035906">
    <property type="entry name" value="MetI-like_sf"/>
</dbReference>
<keyword evidence="3 5" id="KW-1133">Transmembrane helix</keyword>
<evidence type="ECO:0000256" key="2">
    <source>
        <dbReference type="ARBA" id="ARBA00022692"/>
    </source>
</evidence>
<proteinExistence type="inferred from homology"/>
<dbReference type="SUPFAM" id="SSF161098">
    <property type="entry name" value="MetI-like"/>
    <property type="match status" value="1"/>
</dbReference>
<dbReference type="Pfam" id="PF00528">
    <property type="entry name" value="BPD_transp_1"/>
    <property type="match status" value="1"/>
</dbReference>
<feature type="transmembrane region" description="Helical" evidence="5">
    <location>
        <begin position="139"/>
        <end position="160"/>
    </location>
</feature>
<evidence type="ECO:0000256" key="1">
    <source>
        <dbReference type="ARBA" id="ARBA00004141"/>
    </source>
</evidence>
<evidence type="ECO:0000259" key="6">
    <source>
        <dbReference type="PROSITE" id="PS50928"/>
    </source>
</evidence>
<evidence type="ECO:0000313" key="8">
    <source>
        <dbReference type="Proteomes" id="UP001157125"/>
    </source>
</evidence>
<dbReference type="PROSITE" id="PS50928">
    <property type="entry name" value="ABC_TM1"/>
    <property type="match status" value="1"/>
</dbReference>
<dbReference type="CDD" id="cd06261">
    <property type="entry name" value="TM_PBP2"/>
    <property type="match status" value="1"/>
</dbReference>
<comment type="subcellular location">
    <subcellularLocation>
        <location evidence="5">Cell membrane</location>
        <topology evidence="5">Multi-pass membrane protein</topology>
    </subcellularLocation>
    <subcellularLocation>
        <location evidence="1">Membrane</location>
        <topology evidence="1">Multi-pass membrane protein</topology>
    </subcellularLocation>
</comment>
<evidence type="ECO:0000313" key="7">
    <source>
        <dbReference type="EMBL" id="GMA37075.1"/>
    </source>
</evidence>
<evidence type="ECO:0000256" key="4">
    <source>
        <dbReference type="ARBA" id="ARBA00023136"/>
    </source>
</evidence>
<keyword evidence="4 5" id="KW-0472">Membrane</keyword>
<dbReference type="InterPro" id="IPR000515">
    <property type="entry name" value="MetI-like"/>
</dbReference>
<accession>A0ABQ6IGS4</accession>
<dbReference type="PANTHER" id="PTHR30614">
    <property type="entry name" value="MEMBRANE COMPONENT OF AMINO ACID ABC TRANSPORTER"/>
    <property type="match status" value="1"/>
</dbReference>
<feature type="domain" description="ABC transmembrane type-1" evidence="6">
    <location>
        <begin position="77"/>
        <end position="236"/>
    </location>
</feature>
<dbReference type="EMBL" id="BSUN01000001">
    <property type="protein sequence ID" value="GMA37075.1"/>
    <property type="molecule type" value="Genomic_DNA"/>
</dbReference>
<organism evidence="7 8">
    <name type="scientific">Demequina litorisediminis</name>
    <dbReference type="NCBI Taxonomy" id="1849022"/>
    <lineage>
        <taxon>Bacteria</taxon>
        <taxon>Bacillati</taxon>
        <taxon>Actinomycetota</taxon>
        <taxon>Actinomycetes</taxon>
        <taxon>Micrococcales</taxon>
        <taxon>Demequinaceae</taxon>
        <taxon>Demequina</taxon>
    </lineage>
</organism>
<comment type="caution">
    <text evidence="7">The sequence shown here is derived from an EMBL/GenBank/DDBJ whole genome shotgun (WGS) entry which is preliminary data.</text>
</comment>
<evidence type="ECO:0000256" key="5">
    <source>
        <dbReference type="RuleBase" id="RU363032"/>
    </source>
</evidence>
<sequence length="236" mass="26013">MSDKQQVLYDVPGPKAVRRDRLYNVIFTVAIIALVAWIVQAAWARGVLDDRWQVLFQGAKGFDGWDVWKRLLWDGLVMGTLKAVVIAVPIVAVLALVLTIARQAPMRIVRWTAYGFTHVFRGIPVLLLMYFGVIALDWALLPSVVFGLVVYNTAVVAEILRAGIAALPKGQKEAGLSIGLSPLATMLRIQLPQAIRIMLPALISQIVVLLKDTSLGFIIGYVEPVGGHQEPLQLLW</sequence>
<evidence type="ECO:0000256" key="3">
    <source>
        <dbReference type="ARBA" id="ARBA00022989"/>
    </source>
</evidence>
<keyword evidence="2 5" id="KW-0812">Transmembrane</keyword>